<comment type="caution">
    <text evidence="1">The sequence shown here is derived from an EMBL/GenBank/DDBJ whole genome shotgun (WGS) entry which is preliminary data.</text>
</comment>
<reference evidence="1 2" key="1">
    <citation type="journal article" date="2019" name="Plant Biotechnol. J.">
        <title>The red bayberry genome and genetic basis of sex determination.</title>
        <authorList>
            <person name="Jia H.M."/>
            <person name="Jia H.J."/>
            <person name="Cai Q.L."/>
            <person name="Wang Y."/>
            <person name="Zhao H.B."/>
            <person name="Yang W.F."/>
            <person name="Wang G.Y."/>
            <person name="Li Y.H."/>
            <person name="Zhan D.L."/>
            <person name="Shen Y.T."/>
            <person name="Niu Q.F."/>
            <person name="Chang L."/>
            <person name="Qiu J."/>
            <person name="Zhao L."/>
            <person name="Xie H.B."/>
            <person name="Fu W.Y."/>
            <person name="Jin J."/>
            <person name="Li X.W."/>
            <person name="Jiao Y."/>
            <person name="Zhou C.C."/>
            <person name="Tu T."/>
            <person name="Chai C.Y."/>
            <person name="Gao J.L."/>
            <person name="Fan L.J."/>
            <person name="van de Weg E."/>
            <person name="Wang J.Y."/>
            <person name="Gao Z.S."/>
        </authorList>
    </citation>
    <scope>NUCLEOTIDE SEQUENCE [LARGE SCALE GENOMIC DNA]</scope>
    <source>
        <tissue evidence="1">Leaves</tissue>
    </source>
</reference>
<dbReference type="OrthoDB" id="1742963at2759"/>
<dbReference type="EMBL" id="RXIC02000025">
    <property type="protein sequence ID" value="KAB1205090.1"/>
    <property type="molecule type" value="Genomic_DNA"/>
</dbReference>
<dbReference type="AlphaFoldDB" id="A0A6A1V1B0"/>
<name>A0A6A1V1B0_9ROSI</name>
<organism evidence="1 2">
    <name type="scientific">Morella rubra</name>
    <name type="common">Chinese bayberry</name>
    <dbReference type="NCBI Taxonomy" id="262757"/>
    <lineage>
        <taxon>Eukaryota</taxon>
        <taxon>Viridiplantae</taxon>
        <taxon>Streptophyta</taxon>
        <taxon>Embryophyta</taxon>
        <taxon>Tracheophyta</taxon>
        <taxon>Spermatophyta</taxon>
        <taxon>Magnoliopsida</taxon>
        <taxon>eudicotyledons</taxon>
        <taxon>Gunneridae</taxon>
        <taxon>Pentapetalae</taxon>
        <taxon>rosids</taxon>
        <taxon>fabids</taxon>
        <taxon>Fagales</taxon>
        <taxon>Myricaceae</taxon>
        <taxon>Morella</taxon>
    </lineage>
</organism>
<sequence length="134" mass="15550">MEGKCILPKCGHNVSIRNDPWLPNHPNKRPVWRVADPRLQVVIDLVHRTQGIWDQDLIQASFNNDSARCILQLPAPRPDGHDQLIWASDAHGLFSIKSAIHLNLKRCPPNMLSRDKLWQQLWKFNTQDRLKLLL</sequence>
<evidence type="ECO:0000313" key="2">
    <source>
        <dbReference type="Proteomes" id="UP000516437"/>
    </source>
</evidence>
<dbReference type="Proteomes" id="UP000516437">
    <property type="component" value="Chromosome 7"/>
</dbReference>
<protein>
    <submittedName>
        <fullName evidence="1">Uncharacterized protein</fullName>
    </submittedName>
</protein>
<evidence type="ECO:0000313" key="1">
    <source>
        <dbReference type="EMBL" id="KAB1205090.1"/>
    </source>
</evidence>
<accession>A0A6A1V1B0</accession>
<proteinExistence type="predicted"/>
<gene>
    <name evidence="1" type="ORF">CJ030_MR7G016734</name>
</gene>
<keyword evidence="2" id="KW-1185">Reference proteome</keyword>